<dbReference type="EC" id="6.3.2.2" evidence="3 10"/>
<keyword evidence="7 10" id="KW-0067">ATP-binding</keyword>
<dbReference type="FunFam" id="3.30.590.50:FF:000002">
    <property type="entry name" value="Glutamate--cysteine ligase catalytic subunit"/>
    <property type="match status" value="1"/>
</dbReference>
<feature type="compositionally biased region" description="Basic and acidic residues" evidence="11">
    <location>
        <begin position="769"/>
        <end position="778"/>
    </location>
</feature>
<organism evidence="12">
    <name type="scientific">Aceria tosichella</name>
    <name type="common">wheat curl mite</name>
    <dbReference type="NCBI Taxonomy" id="561515"/>
    <lineage>
        <taxon>Eukaryota</taxon>
        <taxon>Metazoa</taxon>
        <taxon>Ecdysozoa</taxon>
        <taxon>Arthropoda</taxon>
        <taxon>Chelicerata</taxon>
        <taxon>Arachnida</taxon>
        <taxon>Acari</taxon>
        <taxon>Acariformes</taxon>
        <taxon>Trombidiformes</taxon>
        <taxon>Prostigmata</taxon>
        <taxon>Eupodina</taxon>
        <taxon>Eriophyoidea</taxon>
        <taxon>Eriophyidae</taxon>
        <taxon>Eriophyinae</taxon>
        <taxon>Aceriini</taxon>
        <taxon>Aceria</taxon>
    </lineage>
</organism>
<reference evidence="12" key="1">
    <citation type="submission" date="2018-10" db="EMBL/GenBank/DDBJ databases">
        <title>Transcriptome assembly of Aceria tosichella (Wheat curl mite) Type 2.</title>
        <authorList>
            <person name="Scully E.D."/>
            <person name="Geib S.M."/>
            <person name="Palmer N.A."/>
            <person name="Gupta A.K."/>
            <person name="Sarath G."/>
            <person name="Tatineni S."/>
        </authorList>
    </citation>
    <scope>NUCLEOTIDE SEQUENCE</scope>
    <source>
        <strain evidence="12">LincolnNE</strain>
    </source>
</reference>
<dbReference type="GO" id="GO:0005524">
    <property type="term" value="F:ATP binding"/>
    <property type="evidence" value="ECO:0007669"/>
    <property type="project" value="UniProtKB-UniRule"/>
</dbReference>
<proteinExistence type="inferred from homology"/>
<evidence type="ECO:0000256" key="11">
    <source>
        <dbReference type="SAM" id="MobiDB-lite"/>
    </source>
</evidence>
<keyword evidence="5 10" id="KW-0317">Glutathione biosynthesis</keyword>
<feature type="compositionally biased region" description="Polar residues" evidence="11">
    <location>
        <begin position="567"/>
        <end position="584"/>
    </location>
</feature>
<evidence type="ECO:0000256" key="1">
    <source>
        <dbReference type="ARBA" id="ARBA00005006"/>
    </source>
</evidence>
<dbReference type="PANTHER" id="PTHR11164:SF0">
    <property type="entry name" value="GLUTAMATE--CYSTEINE LIGASE CATALYTIC SUBUNIT"/>
    <property type="match status" value="1"/>
</dbReference>
<feature type="compositionally biased region" description="Basic and acidic residues" evidence="11">
    <location>
        <begin position="723"/>
        <end position="732"/>
    </location>
</feature>
<gene>
    <name evidence="12" type="primary">Gclc</name>
    <name evidence="12" type="ORF">g.8773</name>
</gene>
<feature type="compositionally biased region" description="Polar residues" evidence="11">
    <location>
        <begin position="733"/>
        <end position="744"/>
    </location>
</feature>
<evidence type="ECO:0000256" key="5">
    <source>
        <dbReference type="ARBA" id="ARBA00022684"/>
    </source>
</evidence>
<evidence type="ECO:0000256" key="4">
    <source>
        <dbReference type="ARBA" id="ARBA00022598"/>
    </source>
</evidence>
<evidence type="ECO:0000256" key="6">
    <source>
        <dbReference type="ARBA" id="ARBA00022741"/>
    </source>
</evidence>
<sequence>MGLLSQGRPLNWDETKRYAKFVQERGIAQFINIYNRSKDRADAPFKWGDEVEYIIVKYDHQDRRARVSLKAEKVFRKIAKQGKNDTGPAKSLWNPEFASYMVEGTPGLPYGGDGLMITSLCEIEGSMKYRRDQVQSTLEQDETVLTITSFPRLGCPDFTYPICKVKPETSASGSIFFPDEAIYQGHPRFETLVRNIRSRRRRKVIINLPIYRDIYTPDPFYECFTDLEARKASRLNHVYMDAMGFGMGCCCLQITMQATHLEEAKVLYDQLAPLTPIALALSAASPIYRGYLTDRDCRWEVISCSVDDRTREESGETRELKESQRRIPKSRYDSISCYLSRHGQKYNDIPLVIDENYYELMIANNVDHAVARHIAHLFIRDPITLYREKLEQSDQELDHFENIQSTNWQTMRFKPPPAVDSPIGWRVEFRPLEAQTTDFENAAFVVFITLLSRVILAYKLNFLMPLSLVDANMIEAQKRDAIRDSKFWFRTDITHRSCKEPLSTVLENCSNNTNSTLPRDNQQSMATSVATAPALAAQLTPTTNNIYSSRSRSRSALSHNHQDHLRNTTNRPASNESDTNKSTVSDLEGCCKQMTIDEIINGREGFVGVLPIVWHYVESLDDGINSDSIMKIKRYLRLVSDRASLKVKTTARMMRDFIDSHPRYAHDSVVNDEVAYDLLQKMDKIGRSGMVCPELTGELGQPLSNLSFSATTGQFYGNSATNSRDDNMDTHEQSVSNNNRQSLSVKSTTMCNNFSLSRRLPLGKALKQSSDKHSEHHGNRSMSR</sequence>
<protein>
    <recommendedName>
        <fullName evidence="3 10">Glutamate--cysteine ligase</fullName>
        <ecNumber evidence="3 10">6.3.2.2</ecNumber>
    </recommendedName>
    <alternativeName>
        <fullName evidence="9 10">Gamma-ECS</fullName>
    </alternativeName>
    <alternativeName>
        <fullName evidence="8 10">Gamma-glutamylcysteine synthetase</fullName>
    </alternativeName>
</protein>
<accession>A0A6G1S840</accession>
<evidence type="ECO:0000256" key="7">
    <source>
        <dbReference type="ARBA" id="ARBA00022840"/>
    </source>
</evidence>
<evidence type="ECO:0000256" key="9">
    <source>
        <dbReference type="ARBA" id="ARBA00032122"/>
    </source>
</evidence>
<dbReference type="Pfam" id="PF03074">
    <property type="entry name" value="GCS"/>
    <property type="match status" value="1"/>
</dbReference>
<dbReference type="EMBL" id="GGYP01001556">
    <property type="protein sequence ID" value="MDE46327.1"/>
    <property type="molecule type" value="Transcribed_RNA"/>
</dbReference>
<comment type="similarity">
    <text evidence="2 10">Belongs to the glutamate--cysteine ligase type 3 family.</text>
</comment>
<dbReference type="UniPathway" id="UPA00142">
    <property type="reaction ID" value="UER00209"/>
</dbReference>
<comment type="pathway">
    <text evidence="1 10">Sulfur metabolism; glutathione biosynthesis; glutathione from L-cysteine and L-glutamate: step 1/2.</text>
</comment>
<dbReference type="AlphaFoldDB" id="A0A6G1S840"/>
<dbReference type="Gene3D" id="3.30.590.50">
    <property type="match status" value="2"/>
</dbReference>
<feature type="region of interest" description="Disordered" evidence="11">
    <location>
        <begin position="543"/>
        <end position="584"/>
    </location>
</feature>
<dbReference type="PANTHER" id="PTHR11164">
    <property type="entry name" value="GLUTAMATE CYSTEINE LIGASE"/>
    <property type="match status" value="1"/>
</dbReference>
<dbReference type="GO" id="GO:0017109">
    <property type="term" value="C:glutamate-cysteine ligase complex"/>
    <property type="evidence" value="ECO:0007669"/>
    <property type="project" value="TreeGrafter"/>
</dbReference>
<name>A0A6G1S840_9ACAR</name>
<evidence type="ECO:0000256" key="10">
    <source>
        <dbReference type="RuleBase" id="RU367135"/>
    </source>
</evidence>
<evidence type="ECO:0000256" key="3">
    <source>
        <dbReference type="ARBA" id="ARBA00012220"/>
    </source>
</evidence>
<comment type="catalytic activity">
    <reaction evidence="10">
        <text>L-cysteine + L-glutamate + ATP = gamma-L-glutamyl-L-cysteine + ADP + phosphate + H(+)</text>
        <dbReference type="Rhea" id="RHEA:13285"/>
        <dbReference type="ChEBI" id="CHEBI:15378"/>
        <dbReference type="ChEBI" id="CHEBI:29985"/>
        <dbReference type="ChEBI" id="CHEBI:30616"/>
        <dbReference type="ChEBI" id="CHEBI:35235"/>
        <dbReference type="ChEBI" id="CHEBI:43474"/>
        <dbReference type="ChEBI" id="CHEBI:58173"/>
        <dbReference type="ChEBI" id="CHEBI:456216"/>
        <dbReference type="EC" id="6.3.2.2"/>
    </reaction>
</comment>
<feature type="region of interest" description="Disordered" evidence="11">
    <location>
        <begin position="764"/>
        <end position="784"/>
    </location>
</feature>
<keyword evidence="6 10" id="KW-0547">Nucleotide-binding</keyword>
<dbReference type="GO" id="GO:0006750">
    <property type="term" value="P:glutathione biosynthetic process"/>
    <property type="evidence" value="ECO:0007669"/>
    <property type="project" value="UniProtKB-UniRule"/>
</dbReference>
<evidence type="ECO:0000256" key="8">
    <source>
        <dbReference type="ARBA" id="ARBA00030585"/>
    </source>
</evidence>
<dbReference type="SUPFAM" id="SSF55931">
    <property type="entry name" value="Glutamine synthetase/guanido kinase"/>
    <property type="match status" value="1"/>
</dbReference>
<evidence type="ECO:0000256" key="2">
    <source>
        <dbReference type="ARBA" id="ARBA00008100"/>
    </source>
</evidence>
<feature type="region of interest" description="Disordered" evidence="11">
    <location>
        <begin position="717"/>
        <end position="744"/>
    </location>
</feature>
<dbReference type="Gene3D" id="1.10.8.960">
    <property type="match status" value="1"/>
</dbReference>
<dbReference type="GO" id="GO:0004357">
    <property type="term" value="F:glutamate-cysteine ligase activity"/>
    <property type="evidence" value="ECO:0007669"/>
    <property type="project" value="UniProtKB-UniRule"/>
</dbReference>
<evidence type="ECO:0000313" key="12">
    <source>
        <dbReference type="EMBL" id="MDE46327.1"/>
    </source>
</evidence>
<dbReference type="InterPro" id="IPR014746">
    <property type="entry name" value="Gln_synth/guanido_kin_cat_dom"/>
</dbReference>
<dbReference type="InterPro" id="IPR004308">
    <property type="entry name" value="GCS"/>
</dbReference>
<keyword evidence="4 10" id="KW-0436">Ligase</keyword>